<dbReference type="GO" id="GO:0005886">
    <property type="term" value="C:plasma membrane"/>
    <property type="evidence" value="ECO:0007669"/>
    <property type="project" value="UniProtKB-SubCell"/>
</dbReference>
<dbReference type="OrthoDB" id="9788973at2"/>
<evidence type="ECO:0000259" key="11">
    <source>
        <dbReference type="Pfam" id="PF03934"/>
    </source>
</evidence>
<keyword evidence="7" id="KW-0653">Protein transport</keyword>
<dbReference type="Gene3D" id="1.10.40.60">
    <property type="entry name" value="EpsJ-like"/>
    <property type="match status" value="2"/>
</dbReference>
<evidence type="ECO:0000256" key="10">
    <source>
        <dbReference type="PIRNR" id="PIRNR002786"/>
    </source>
</evidence>
<keyword evidence="4 10" id="KW-1003">Cell membrane</keyword>
<evidence type="ECO:0000256" key="7">
    <source>
        <dbReference type="ARBA" id="ARBA00022927"/>
    </source>
</evidence>
<comment type="similarity">
    <text evidence="2 10">Belongs to the GSP K family.</text>
</comment>
<feature type="domain" description="T2SS protein K first SAM-like" evidence="12">
    <location>
        <begin position="106"/>
        <end position="205"/>
    </location>
</feature>
<evidence type="ECO:0000256" key="1">
    <source>
        <dbReference type="ARBA" id="ARBA00004533"/>
    </source>
</evidence>
<proteinExistence type="inferred from homology"/>
<feature type="domain" description="T2SS protein K second SAM-like" evidence="11">
    <location>
        <begin position="211"/>
        <end position="259"/>
    </location>
</feature>
<keyword evidence="6" id="KW-0812">Transmembrane</keyword>
<reference evidence="13 14" key="1">
    <citation type="submission" date="2018-06" db="EMBL/GenBank/DDBJ databases">
        <title>Marinomonas sp. YLB-05 draft genome sequence.</title>
        <authorList>
            <person name="Yu L."/>
            <person name="Tang X."/>
        </authorList>
    </citation>
    <scope>NUCLEOTIDE SEQUENCE [LARGE SCALE GENOMIC DNA]</scope>
    <source>
        <strain evidence="13 14">YLB-05</strain>
    </source>
</reference>
<dbReference type="InterPro" id="IPR045584">
    <property type="entry name" value="Pilin-like"/>
</dbReference>
<dbReference type="InterPro" id="IPR038072">
    <property type="entry name" value="GspK_central_sf"/>
</dbReference>
<dbReference type="Gene3D" id="3.30.1300.30">
    <property type="entry name" value="GSPII I/J protein-like"/>
    <property type="match status" value="1"/>
</dbReference>
<dbReference type="PANTHER" id="PTHR38831">
    <property type="entry name" value="TYPE II SECRETION SYSTEM PROTEIN K"/>
    <property type="match status" value="1"/>
</dbReference>
<evidence type="ECO:0000313" key="14">
    <source>
        <dbReference type="Proteomes" id="UP000254326"/>
    </source>
</evidence>
<evidence type="ECO:0000256" key="4">
    <source>
        <dbReference type="ARBA" id="ARBA00022475"/>
    </source>
</evidence>
<evidence type="ECO:0000256" key="6">
    <source>
        <dbReference type="ARBA" id="ARBA00022692"/>
    </source>
</evidence>
<dbReference type="SUPFAM" id="SSF158544">
    <property type="entry name" value="GspK insert domain-like"/>
    <property type="match status" value="1"/>
</dbReference>
<dbReference type="Pfam" id="PF21687">
    <property type="entry name" value="T2SSK_1st"/>
    <property type="match status" value="1"/>
</dbReference>
<comment type="subcellular location">
    <subcellularLocation>
        <location evidence="1 10">Cell inner membrane</location>
    </subcellularLocation>
</comment>
<dbReference type="RefSeq" id="WP_115467874.1">
    <property type="nucleotide sequence ID" value="NZ_QKRA01000003.1"/>
</dbReference>
<dbReference type="Proteomes" id="UP000254326">
    <property type="component" value="Unassembled WGS sequence"/>
</dbReference>
<keyword evidence="5 10" id="KW-0997">Cell inner membrane</keyword>
<dbReference type="InterPro" id="IPR049179">
    <property type="entry name" value="T2SSK_SAM-like_2nd"/>
</dbReference>
<dbReference type="PIRSF" id="PIRSF002786">
    <property type="entry name" value="XcpX"/>
    <property type="match status" value="1"/>
</dbReference>
<gene>
    <name evidence="13" type="ORF">DN730_09490</name>
</gene>
<dbReference type="NCBIfam" id="NF037980">
    <property type="entry name" value="T2SS_GspK"/>
    <property type="match status" value="1"/>
</dbReference>
<evidence type="ECO:0000256" key="9">
    <source>
        <dbReference type="ARBA" id="ARBA00023136"/>
    </source>
</evidence>
<keyword evidence="8" id="KW-1133">Transmembrane helix</keyword>
<dbReference type="SUPFAM" id="SSF54523">
    <property type="entry name" value="Pili subunits"/>
    <property type="match status" value="1"/>
</dbReference>
<dbReference type="AlphaFoldDB" id="A0A370UA27"/>
<organism evidence="13 14">
    <name type="scientific">Marinomonas piezotolerans</name>
    <dbReference type="NCBI Taxonomy" id="2213058"/>
    <lineage>
        <taxon>Bacteria</taxon>
        <taxon>Pseudomonadati</taxon>
        <taxon>Pseudomonadota</taxon>
        <taxon>Gammaproteobacteria</taxon>
        <taxon>Oceanospirillales</taxon>
        <taxon>Oceanospirillaceae</taxon>
        <taxon>Marinomonas</taxon>
    </lineage>
</organism>
<accession>A0A370UA27</accession>
<dbReference type="Pfam" id="PF03934">
    <property type="entry name" value="T2SSK"/>
    <property type="match status" value="1"/>
</dbReference>
<name>A0A370UA27_9GAMM</name>
<evidence type="ECO:0000256" key="5">
    <source>
        <dbReference type="ARBA" id="ARBA00022519"/>
    </source>
</evidence>
<dbReference type="EMBL" id="QKRA01000003">
    <property type="protein sequence ID" value="RDL44611.1"/>
    <property type="molecule type" value="Genomic_DNA"/>
</dbReference>
<dbReference type="InterPro" id="IPR049031">
    <property type="entry name" value="T2SSK_SAM-like_1st"/>
</dbReference>
<dbReference type="PANTHER" id="PTHR38831:SF1">
    <property type="entry name" value="TYPE II SECRETION SYSTEM PROTEIN K-RELATED"/>
    <property type="match status" value="1"/>
</dbReference>
<evidence type="ECO:0000256" key="8">
    <source>
        <dbReference type="ARBA" id="ARBA00022989"/>
    </source>
</evidence>
<evidence type="ECO:0000313" key="13">
    <source>
        <dbReference type="EMBL" id="RDL44611.1"/>
    </source>
</evidence>
<keyword evidence="3 10" id="KW-0813">Transport</keyword>
<evidence type="ECO:0000259" key="12">
    <source>
        <dbReference type="Pfam" id="PF21687"/>
    </source>
</evidence>
<comment type="caution">
    <text evidence="13">The sequence shown here is derived from an EMBL/GenBank/DDBJ whole genome shotgun (WGS) entry which is preliminary data.</text>
</comment>
<protein>
    <recommendedName>
        <fullName evidence="10">Type II secretion system protein K</fullName>
    </recommendedName>
</protein>
<keyword evidence="9 10" id="KW-0472">Membrane</keyword>
<sequence length="324" mass="36166">MIKRQRGVALIVALMVFAIVSGVAVSVLSSVNQTLTIAQFSQRDVQQKETLLGGEAWAMAWLASQGNEQEASLVIDWQAPWQLHQQNFPLDEEGQSLEIEIVDRQTCINVNGLVQESSREVTRQRLMRLSSALGVESLWIDHLSDWVDEDQSLGSPNSREDEYYLGKERPYRTGDTSLSSLSELTLLGLDDALQTALAPYICALPVELGMNINRMSDVMLKALLPDISADQRASITAQVQTTGYPSVDDFVALEMFEGKDMQSSDWRIDSRFVEVFVTFKEADFERVLHSQLVKTNTGTVVPVTRSFGAFDVLSNALLTKREQE</sequence>
<dbReference type="GO" id="GO:0009306">
    <property type="term" value="P:protein secretion"/>
    <property type="evidence" value="ECO:0007669"/>
    <property type="project" value="InterPro"/>
</dbReference>
<evidence type="ECO:0000256" key="3">
    <source>
        <dbReference type="ARBA" id="ARBA00022448"/>
    </source>
</evidence>
<keyword evidence="14" id="KW-1185">Reference proteome</keyword>
<evidence type="ECO:0000256" key="2">
    <source>
        <dbReference type="ARBA" id="ARBA00007246"/>
    </source>
</evidence>
<dbReference type="InterPro" id="IPR005628">
    <property type="entry name" value="GspK"/>
</dbReference>